<keyword evidence="3" id="KW-1185">Reference proteome</keyword>
<name>A0AAJ0BDK8_9PEZI</name>
<sequence>MHLKLLFGLLPLFTAATALAERGVYVVPEDTAPGFYVVNFHDDGNSTLERVDVDAAIRTAHPPEKRGLLSTGSAKFSRHLTKRVDPSVGATRHYMTQQDQYNYLTGAWRDYFNGGGTLAGGHIWFIRTDQLVLAVCVYQSNTLSLQGGDVDAFNGLLDQQLGFWQTGWANYYYYTFWRDYRGYQICGNLNGGYVP</sequence>
<feature type="chain" id="PRO_5042575206" description="Secreted protein" evidence="1">
    <location>
        <begin position="21"/>
        <end position="195"/>
    </location>
</feature>
<keyword evidence="1" id="KW-0732">Signal</keyword>
<comment type="caution">
    <text evidence="2">The sequence shown here is derived from an EMBL/GenBank/DDBJ whole genome shotgun (WGS) entry which is preliminary data.</text>
</comment>
<dbReference type="Proteomes" id="UP001239445">
    <property type="component" value="Unassembled WGS sequence"/>
</dbReference>
<evidence type="ECO:0000256" key="1">
    <source>
        <dbReference type="SAM" id="SignalP"/>
    </source>
</evidence>
<dbReference type="AlphaFoldDB" id="A0AAJ0BDK8"/>
<reference evidence="2" key="1">
    <citation type="submission" date="2023-06" db="EMBL/GenBank/DDBJ databases">
        <title>Genome-scale phylogeny and comparative genomics of the fungal order Sordariales.</title>
        <authorList>
            <consortium name="Lawrence Berkeley National Laboratory"/>
            <person name="Hensen N."/>
            <person name="Bonometti L."/>
            <person name="Westerberg I."/>
            <person name="Brannstrom I.O."/>
            <person name="Guillou S."/>
            <person name="Cros-Aarteil S."/>
            <person name="Calhoun S."/>
            <person name="Haridas S."/>
            <person name="Kuo A."/>
            <person name="Mondo S."/>
            <person name="Pangilinan J."/>
            <person name="Riley R."/>
            <person name="Labutti K."/>
            <person name="Andreopoulos B."/>
            <person name="Lipzen A."/>
            <person name="Chen C."/>
            <person name="Yanf M."/>
            <person name="Daum C."/>
            <person name="Ng V."/>
            <person name="Clum A."/>
            <person name="Steindorff A."/>
            <person name="Ohm R."/>
            <person name="Martin F."/>
            <person name="Silar P."/>
            <person name="Natvig D."/>
            <person name="Lalanne C."/>
            <person name="Gautier V."/>
            <person name="Ament-Velasquez S.L."/>
            <person name="Kruys A."/>
            <person name="Hutchinson M.I."/>
            <person name="Powell A.J."/>
            <person name="Barry K."/>
            <person name="Miller A.N."/>
            <person name="Grigoriev I.V."/>
            <person name="Debuchy R."/>
            <person name="Gladieux P."/>
            <person name="Thoren M.H."/>
            <person name="Johannesson H."/>
        </authorList>
    </citation>
    <scope>NUCLEOTIDE SEQUENCE</scope>
    <source>
        <strain evidence="2">PSN4</strain>
    </source>
</reference>
<proteinExistence type="predicted"/>
<accession>A0AAJ0BDK8</accession>
<dbReference type="EMBL" id="MU839836">
    <property type="protein sequence ID" value="KAK1753921.1"/>
    <property type="molecule type" value="Genomic_DNA"/>
</dbReference>
<protein>
    <recommendedName>
        <fullName evidence="4">Secreted protein</fullName>
    </recommendedName>
</protein>
<feature type="signal peptide" evidence="1">
    <location>
        <begin position="1"/>
        <end position="20"/>
    </location>
</feature>
<gene>
    <name evidence="2" type="ORF">QBC47DRAFT_403315</name>
</gene>
<evidence type="ECO:0000313" key="3">
    <source>
        <dbReference type="Proteomes" id="UP001239445"/>
    </source>
</evidence>
<organism evidence="2 3">
    <name type="scientific">Echria macrotheca</name>
    <dbReference type="NCBI Taxonomy" id="438768"/>
    <lineage>
        <taxon>Eukaryota</taxon>
        <taxon>Fungi</taxon>
        <taxon>Dikarya</taxon>
        <taxon>Ascomycota</taxon>
        <taxon>Pezizomycotina</taxon>
        <taxon>Sordariomycetes</taxon>
        <taxon>Sordariomycetidae</taxon>
        <taxon>Sordariales</taxon>
        <taxon>Schizotheciaceae</taxon>
        <taxon>Echria</taxon>
    </lineage>
</organism>
<evidence type="ECO:0000313" key="2">
    <source>
        <dbReference type="EMBL" id="KAK1753921.1"/>
    </source>
</evidence>
<evidence type="ECO:0008006" key="4">
    <source>
        <dbReference type="Google" id="ProtNLM"/>
    </source>
</evidence>